<comment type="caution">
    <text evidence="1">The sequence shown here is derived from an EMBL/GenBank/DDBJ whole genome shotgun (WGS) entry which is preliminary data.</text>
</comment>
<reference evidence="1" key="1">
    <citation type="submission" date="2023-07" db="EMBL/GenBank/DDBJ databases">
        <title>Black Yeasts Isolated from many extreme environments.</title>
        <authorList>
            <person name="Coleine C."/>
            <person name="Stajich J.E."/>
            <person name="Selbmann L."/>
        </authorList>
    </citation>
    <scope>NUCLEOTIDE SEQUENCE</scope>
    <source>
        <strain evidence="1">CCFEE 5714</strain>
    </source>
</reference>
<name>A0ACC3NYA6_9PEZI</name>
<dbReference type="EMBL" id="JAUTXU010000003">
    <property type="protein sequence ID" value="KAK3725153.1"/>
    <property type="molecule type" value="Genomic_DNA"/>
</dbReference>
<keyword evidence="2" id="KW-1185">Reference proteome</keyword>
<proteinExistence type="predicted"/>
<sequence length="363" mass="40733">MRKALAWIQENISAFGGDKDSVTIWGESSGSFAVGQLLMAYGGRSNGLFHRSIQESGSAPTAWCNGSDWYQPIYQKIVDQVNCTNEVDTLECLRTIPYETIYPFLNSSAVAGPGWYPTVDGDIYPDFPTILLEQGRFAHVPHLYGSNSDEGTDNAPAGINTDSQLRNYLLYDTGFQFPNITVTKIMELYPDVPALGVPIATGDKRFADHGQQYKRVAAIVGDVFYHATRLSDARHYSLYSPTYIYRFNTRPYDSETRNKLAPLYKGVEHFSEVAFAFNNPEYVGPWPGYKALGDQMSGQWINFANSGDPNGENVPRWPLYNESEAGLNLVLQTSGQGGSYVENDTYRLEGREYLTKWARRRHV</sequence>
<protein>
    <submittedName>
        <fullName evidence="1">Uncharacterized protein</fullName>
    </submittedName>
</protein>
<gene>
    <name evidence="1" type="ORF">LTR37_000664</name>
</gene>
<accession>A0ACC3NYA6</accession>
<organism evidence="1 2">
    <name type="scientific">Vermiconidia calcicola</name>
    <dbReference type="NCBI Taxonomy" id="1690605"/>
    <lineage>
        <taxon>Eukaryota</taxon>
        <taxon>Fungi</taxon>
        <taxon>Dikarya</taxon>
        <taxon>Ascomycota</taxon>
        <taxon>Pezizomycotina</taxon>
        <taxon>Dothideomycetes</taxon>
        <taxon>Dothideomycetidae</taxon>
        <taxon>Mycosphaerellales</taxon>
        <taxon>Extremaceae</taxon>
        <taxon>Vermiconidia</taxon>
    </lineage>
</organism>
<evidence type="ECO:0000313" key="2">
    <source>
        <dbReference type="Proteomes" id="UP001281147"/>
    </source>
</evidence>
<dbReference type="Proteomes" id="UP001281147">
    <property type="component" value="Unassembled WGS sequence"/>
</dbReference>
<evidence type="ECO:0000313" key="1">
    <source>
        <dbReference type="EMBL" id="KAK3725153.1"/>
    </source>
</evidence>